<evidence type="ECO:0000313" key="3">
    <source>
        <dbReference type="Proteomes" id="UP001597169"/>
    </source>
</evidence>
<dbReference type="InterPro" id="IPR028973">
    <property type="entry name" value="PhnB-like"/>
</dbReference>
<dbReference type="SUPFAM" id="SSF54593">
    <property type="entry name" value="Glyoxalase/Bleomycin resistance protein/Dihydroxybiphenyl dioxygenase"/>
    <property type="match status" value="1"/>
</dbReference>
<dbReference type="PANTHER" id="PTHR33990:SF1">
    <property type="entry name" value="PROTEIN YJDN"/>
    <property type="match status" value="1"/>
</dbReference>
<dbReference type="PANTHER" id="PTHR33990">
    <property type="entry name" value="PROTEIN YJDN-RELATED"/>
    <property type="match status" value="1"/>
</dbReference>
<feature type="domain" description="PhnB-like" evidence="1">
    <location>
        <begin position="5"/>
        <end position="134"/>
    </location>
</feature>
<comment type="caution">
    <text evidence="2">The sequence shown here is derived from an EMBL/GenBank/DDBJ whole genome shotgun (WGS) entry which is preliminary data.</text>
</comment>
<sequence>MSMAISPYIYLDGQCAEAIPFYEKVLQAKNLGIQTYGELPDSPEPMPEHLKNRVLHGALEMDGNKILFSDSMYGQPFTLGDQVTIAITTSELDRLKGIYEGLADGGKVLMELQSTFFSPLYGMVRDKYGITWQLSGEA</sequence>
<name>A0ABW3PPR2_9BACL</name>
<reference evidence="3" key="1">
    <citation type="journal article" date="2019" name="Int. J. Syst. Evol. Microbiol.">
        <title>The Global Catalogue of Microorganisms (GCM) 10K type strain sequencing project: providing services to taxonomists for standard genome sequencing and annotation.</title>
        <authorList>
            <consortium name="The Broad Institute Genomics Platform"/>
            <consortium name="The Broad Institute Genome Sequencing Center for Infectious Disease"/>
            <person name="Wu L."/>
            <person name="Ma J."/>
        </authorList>
    </citation>
    <scope>NUCLEOTIDE SEQUENCE [LARGE SCALE GENOMIC DNA]</scope>
    <source>
        <strain evidence="3">CCUG 53519</strain>
    </source>
</reference>
<dbReference type="Pfam" id="PF06983">
    <property type="entry name" value="3-dmu-9_3-mt"/>
    <property type="match status" value="1"/>
</dbReference>
<proteinExistence type="predicted"/>
<protein>
    <submittedName>
        <fullName evidence="2">VOC family protein</fullName>
    </submittedName>
</protein>
<organism evidence="2 3">
    <name type="scientific">Paenibacillus provencensis</name>
    <dbReference type="NCBI Taxonomy" id="441151"/>
    <lineage>
        <taxon>Bacteria</taxon>
        <taxon>Bacillati</taxon>
        <taxon>Bacillota</taxon>
        <taxon>Bacilli</taxon>
        <taxon>Bacillales</taxon>
        <taxon>Paenibacillaceae</taxon>
        <taxon>Paenibacillus</taxon>
    </lineage>
</organism>
<dbReference type="Gene3D" id="3.10.180.10">
    <property type="entry name" value="2,3-Dihydroxybiphenyl 1,2-Dioxygenase, domain 1"/>
    <property type="match status" value="1"/>
</dbReference>
<evidence type="ECO:0000259" key="1">
    <source>
        <dbReference type="Pfam" id="PF06983"/>
    </source>
</evidence>
<dbReference type="InterPro" id="IPR029068">
    <property type="entry name" value="Glyas_Bleomycin-R_OHBP_Dase"/>
</dbReference>
<dbReference type="RefSeq" id="WP_251580792.1">
    <property type="nucleotide sequence ID" value="NZ_JBHTKX010000001.1"/>
</dbReference>
<keyword evidence="3" id="KW-1185">Reference proteome</keyword>
<dbReference type="CDD" id="cd06588">
    <property type="entry name" value="PhnB_like"/>
    <property type="match status" value="1"/>
</dbReference>
<dbReference type="Proteomes" id="UP001597169">
    <property type="component" value="Unassembled WGS sequence"/>
</dbReference>
<gene>
    <name evidence="2" type="ORF">ACFQ3J_00685</name>
</gene>
<dbReference type="EMBL" id="JBHTKX010000001">
    <property type="protein sequence ID" value="MFD1126688.1"/>
    <property type="molecule type" value="Genomic_DNA"/>
</dbReference>
<accession>A0ABW3PPR2</accession>
<evidence type="ECO:0000313" key="2">
    <source>
        <dbReference type="EMBL" id="MFD1126688.1"/>
    </source>
</evidence>